<reference evidence="1" key="1">
    <citation type="submission" date="2024-05" db="EMBL/GenBank/DDBJ databases">
        <authorList>
            <person name="Yang L."/>
            <person name="Pan L."/>
        </authorList>
    </citation>
    <scope>NUCLEOTIDE SEQUENCE</scope>
    <source>
        <strain evidence="1">FCG-7</strain>
    </source>
</reference>
<accession>A0AAU7FAV5</accession>
<gene>
    <name evidence="1" type="ORF">ABHF33_16570</name>
</gene>
<sequence>MPLRPSEYGDDLSAAIAQYLIAANEVMKRVDHLLHLELMDQSPEVELAAF</sequence>
<proteinExistence type="predicted"/>
<protein>
    <submittedName>
        <fullName evidence="1">Uncharacterized protein</fullName>
    </submittedName>
</protein>
<dbReference type="KEGG" id="cmav:ABHF33_16570"/>
<organism evidence="1">
    <name type="scientific">Chitinibacter mangrovi</name>
    <dbReference type="NCBI Taxonomy" id="3153927"/>
    <lineage>
        <taxon>Bacteria</taxon>
        <taxon>Pseudomonadati</taxon>
        <taxon>Pseudomonadota</taxon>
        <taxon>Betaproteobacteria</taxon>
        <taxon>Neisseriales</taxon>
        <taxon>Chitinibacteraceae</taxon>
        <taxon>Chitinibacter</taxon>
    </lineage>
</organism>
<evidence type="ECO:0000313" key="1">
    <source>
        <dbReference type="EMBL" id="XBM00644.1"/>
    </source>
</evidence>
<dbReference type="RefSeq" id="WP_348944987.1">
    <property type="nucleotide sequence ID" value="NZ_CP157355.1"/>
</dbReference>
<name>A0AAU7FAV5_9NEIS</name>
<dbReference type="AlphaFoldDB" id="A0AAU7FAV5"/>
<dbReference type="EMBL" id="CP157355">
    <property type="protein sequence ID" value="XBM00644.1"/>
    <property type="molecule type" value="Genomic_DNA"/>
</dbReference>